<reference evidence="8" key="1">
    <citation type="journal article" date="2020" name="mSystems">
        <title>Genome- and Community-Level Interaction Insights into Carbon Utilization and Element Cycling Functions of Hydrothermarchaeota in Hydrothermal Sediment.</title>
        <authorList>
            <person name="Zhou Z."/>
            <person name="Liu Y."/>
            <person name="Xu W."/>
            <person name="Pan J."/>
            <person name="Luo Z.H."/>
            <person name="Li M."/>
        </authorList>
    </citation>
    <scope>NUCLEOTIDE SEQUENCE [LARGE SCALE GENOMIC DNA]</scope>
    <source>
        <strain evidence="8">SpSt-339</strain>
    </source>
</reference>
<gene>
    <name evidence="8" type="ORF">ENQ76_04995</name>
</gene>
<dbReference type="InterPro" id="IPR036291">
    <property type="entry name" value="NAD(P)-bd_dom_sf"/>
</dbReference>
<dbReference type="InterPro" id="IPR011032">
    <property type="entry name" value="GroES-like_sf"/>
</dbReference>
<dbReference type="AlphaFoldDB" id="A0A7C2P012"/>
<dbReference type="InterPro" id="IPR013154">
    <property type="entry name" value="ADH-like_N"/>
</dbReference>
<accession>A0A7C2P012</accession>
<dbReference type="GO" id="GO:0004022">
    <property type="term" value="F:alcohol dehydrogenase (NAD+) activity"/>
    <property type="evidence" value="ECO:0007669"/>
    <property type="project" value="UniProtKB-EC"/>
</dbReference>
<organism evidence="8">
    <name type="scientific">Schlesneria paludicola</name>
    <dbReference type="NCBI Taxonomy" id="360056"/>
    <lineage>
        <taxon>Bacteria</taxon>
        <taxon>Pseudomonadati</taxon>
        <taxon>Planctomycetota</taxon>
        <taxon>Planctomycetia</taxon>
        <taxon>Planctomycetales</taxon>
        <taxon>Planctomycetaceae</taxon>
        <taxon>Schlesneria</taxon>
    </lineage>
</organism>
<dbReference type="EC" id="1.1.1.1" evidence="3"/>
<dbReference type="EMBL" id="DSOK01000150">
    <property type="protein sequence ID" value="HEN14812.1"/>
    <property type="molecule type" value="Genomic_DNA"/>
</dbReference>
<keyword evidence="6" id="KW-0560">Oxidoreductase</keyword>
<dbReference type="CDD" id="cd08298">
    <property type="entry name" value="CAD2"/>
    <property type="match status" value="1"/>
</dbReference>
<evidence type="ECO:0000313" key="8">
    <source>
        <dbReference type="EMBL" id="HEN14812.1"/>
    </source>
</evidence>
<dbReference type="SUPFAM" id="SSF50129">
    <property type="entry name" value="GroES-like"/>
    <property type="match status" value="1"/>
</dbReference>
<dbReference type="PANTHER" id="PTHR42940">
    <property type="entry name" value="ALCOHOL DEHYDROGENASE 1-RELATED"/>
    <property type="match status" value="1"/>
</dbReference>
<evidence type="ECO:0000256" key="1">
    <source>
        <dbReference type="ARBA" id="ARBA00001947"/>
    </source>
</evidence>
<dbReference type="GO" id="GO:0046872">
    <property type="term" value="F:metal ion binding"/>
    <property type="evidence" value="ECO:0007669"/>
    <property type="project" value="UniProtKB-KW"/>
</dbReference>
<proteinExistence type="inferred from homology"/>
<name>A0A7C2P012_9PLAN</name>
<comment type="caution">
    <text evidence="8">The sequence shown here is derived from an EMBL/GenBank/DDBJ whole genome shotgun (WGS) entry which is preliminary data.</text>
</comment>
<keyword evidence="5" id="KW-0862">Zinc</keyword>
<evidence type="ECO:0000256" key="5">
    <source>
        <dbReference type="ARBA" id="ARBA00022833"/>
    </source>
</evidence>
<dbReference type="SMART" id="SM00829">
    <property type="entry name" value="PKS_ER"/>
    <property type="match status" value="1"/>
</dbReference>
<dbReference type="Pfam" id="PF08240">
    <property type="entry name" value="ADH_N"/>
    <property type="match status" value="1"/>
</dbReference>
<evidence type="ECO:0000256" key="2">
    <source>
        <dbReference type="ARBA" id="ARBA00008072"/>
    </source>
</evidence>
<dbReference type="Gene3D" id="3.90.180.10">
    <property type="entry name" value="Medium-chain alcohol dehydrogenases, catalytic domain"/>
    <property type="match status" value="1"/>
</dbReference>
<evidence type="ECO:0000256" key="4">
    <source>
        <dbReference type="ARBA" id="ARBA00022723"/>
    </source>
</evidence>
<dbReference type="PANTHER" id="PTHR42940:SF8">
    <property type="entry name" value="VACUOLAR PROTEIN SORTING-ASSOCIATED PROTEIN 11"/>
    <property type="match status" value="1"/>
</dbReference>
<dbReference type="GO" id="GO:0005737">
    <property type="term" value="C:cytoplasm"/>
    <property type="evidence" value="ECO:0007669"/>
    <property type="project" value="TreeGrafter"/>
</dbReference>
<comment type="cofactor">
    <cofactor evidence="1">
        <name>Zn(2+)</name>
        <dbReference type="ChEBI" id="CHEBI:29105"/>
    </cofactor>
</comment>
<dbReference type="InterPro" id="IPR014187">
    <property type="entry name" value="ADH_Zn_typ-2"/>
</dbReference>
<dbReference type="Gene3D" id="3.40.50.720">
    <property type="entry name" value="NAD(P)-binding Rossmann-like Domain"/>
    <property type="match status" value="1"/>
</dbReference>
<feature type="domain" description="Enoyl reductase (ER)" evidence="7">
    <location>
        <begin position="14"/>
        <end position="339"/>
    </location>
</feature>
<comment type="similarity">
    <text evidence="2">Belongs to the zinc-containing alcohol dehydrogenase family.</text>
</comment>
<evidence type="ECO:0000256" key="3">
    <source>
        <dbReference type="ARBA" id="ARBA00013190"/>
    </source>
</evidence>
<evidence type="ECO:0000259" key="7">
    <source>
        <dbReference type="SMART" id="SM00829"/>
    </source>
</evidence>
<dbReference type="InterPro" id="IPR020843">
    <property type="entry name" value="ER"/>
</dbReference>
<dbReference type="SUPFAM" id="SSF51735">
    <property type="entry name" value="NAD(P)-binding Rossmann-fold domains"/>
    <property type="match status" value="1"/>
</dbReference>
<sequence length="346" mass="37324">MRAMLLERLGDVTAESPPLRLADWPTPSPTAGEILIRVSACGVCHTELDEIEGRTPPPRLPAILGHQVVGRVETCGPDARGFRPGDRVGVAWIFSACGECAACRAGNENLCPDFRATGRDAPGGYAEYLTVSPAFAYAIPDALTDVEAAPLLCAGAIGYRSLRLTQLTNGQSLGLTGFGASAHLVLKMVRHKFPQSRVFVFSRTDSERQFALDSGAVWAGDTRSQCPEQLHAIIDTTPAWSPVVAALGQLAPGGRLVVNAIRKEDADKAALQSLDYPRDLWLEKQIQSVANVTRKDVAEFLELAASIPLRPEVQEYSLQAANQALLDLKERRIRGAKVLRVAPPGW</sequence>
<evidence type="ECO:0000256" key="6">
    <source>
        <dbReference type="ARBA" id="ARBA00023002"/>
    </source>
</evidence>
<protein>
    <recommendedName>
        <fullName evidence="3">alcohol dehydrogenase</fullName>
        <ecNumber evidence="3">1.1.1.1</ecNumber>
    </recommendedName>
</protein>
<keyword evidence="4" id="KW-0479">Metal-binding</keyword>